<accession>A0A0C3E1B4</accession>
<feature type="chain" id="PRO_5002163688" evidence="1">
    <location>
        <begin position="33"/>
        <end position="151"/>
    </location>
</feature>
<dbReference type="EMBL" id="KN822017">
    <property type="protein sequence ID" value="KIM66575.1"/>
    <property type="molecule type" value="Genomic_DNA"/>
</dbReference>
<dbReference type="HOGENOM" id="CLU_1732550_0_0_1"/>
<organism evidence="2 3">
    <name type="scientific">Scleroderma citrinum Foug A</name>
    <dbReference type="NCBI Taxonomy" id="1036808"/>
    <lineage>
        <taxon>Eukaryota</taxon>
        <taxon>Fungi</taxon>
        <taxon>Dikarya</taxon>
        <taxon>Basidiomycota</taxon>
        <taxon>Agaricomycotina</taxon>
        <taxon>Agaricomycetes</taxon>
        <taxon>Agaricomycetidae</taxon>
        <taxon>Boletales</taxon>
        <taxon>Sclerodermatineae</taxon>
        <taxon>Sclerodermataceae</taxon>
        <taxon>Scleroderma</taxon>
    </lineage>
</organism>
<proteinExistence type="predicted"/>
<protein>
    <submittedName>
        <fullName evidence="2">Uncharacterized protein</fullName>
    </submittedName>
</protein>
<dbReference type="Proteomes" id="UP000053989">
    <property type="component" value="Unassembled WGS sequence"/>
</dbReference>
<gene>
    <name evidence="2" type="ORF">SCLCIDRAFT_1211341</name>
</gene>
<reference evidence="2 3" key="1">
    <citation type="submission" date="2014-04" db="EMBL/GenBank/DDBJ databases">
        <authorList>
            <consortium name="DOE Joint Genome Institute"/>
            <person name="Kuo A."/>
            <person name="Kohler A."/>
            <person name="Nagy L.G."/>
            <person name="Floudas D."/>
            <person name="Copeland A."/>
            <person name="Barry K.W."/>
            <person name="Cichocki N."/>
            <person name="Veneault-Fourrey C."/>
            <person name="LaButti K."/>
            <person name="Lindquist E.A."/>
            <person name="Lipzen A."/>
            <person name="Lundell T."/>
            <person name="Morin E."/>
            <person name="Murat C."/>
            <person name="Sun H."/>
            <person name="Tunlid A."/>
            <person name="Henrissat B."/>
            <person name="Grigoriev I.V."/>
            <person name="Hibbett D.S."/>
            <person name="Martin F."/>
            <person name="Nordberg H.P."/>
            <person name="Cantor M.N."/>
            <person name="Hua S.X."/>
        </authorList>
    </citation>
    <scope>NUCLEOTIDE SEQUENCE [LARGE SCALE GENOMIC DNA]</scope>
    <source>
        <strain evidence="2 3">Foug A</strain>
    </source>
</reference>
<keyword evidence="1" id="KW-0732">Signal</keyword>
<evidence type="ECO:0000313" key="3">
    <source>
        <dbReference type="Proteomes" id="UP000053989"/>
    </source>
</evidence>
<dbReference type="AlphaFoldDB" id="A0A0C3E1B4"/>
<sequence>MRACTPQGNYHGEWRRRQFGHWLMATLYLLDCQLVPLGDLCDCGDWTCTVLEQGELTLHSPMPHNRRWFGIPASYLVKGTAVLTTELGCTMSAVTPSFHATAQSPLTNGHPLIPVGRSVRKVSSLVHSASYVYNLSGLFIECHGIPTAGIF</sequence>
<evidence type="ECO:0000256" key="1">
    <source>
        <dbReference type="SAM" id="SignalP"/>
    </source>
</evidence>
<keyword evidence="3" id="KW-1185">Reference proteome</keyword>
<dbReference type="InParanoid" id="A0A0C3E1B4"/>
<evidence type="ECO:0000313" key="2">
    <source>
        <dbReference type="EMBL" id="KIM66575.1"/>
    </source>
</evidence>
<feature type="signal peptide" evidence="1">
    <location>
        <begin position="1"/>
        <end position="32"/>
    </location>
</feature>
<name>A0A0C3E1B4_9AGAM</name>
<reference evidence="3" key="2">
    <citation type="submission" date="2015-01" db="EMBL/GenBank/DDBJ databases">
        <title>Evolutionary Origins and Diversification of the Mycorrhizal Mutualists.</title>
        <authorList>
            <consortium name="DOE Joint Genome Institute"/>
            <consortium name="Mycorrhizal Genomics Consortium"/>
            <person name="Kohler A."/>
            <person name="Kuo A."/>
            <person name="Nagy L.G."/>
            <person name="Floudas D."/>
            <person name="Copeland A."/>
            <person name="Barry K.W."/>
            <person name="Cichocki N."/>
            <person name="Veneault-Fourrey C."/>
            <person name="LaButti K."/>
            <person name="Lindquist E.A."/>
            <person name="Lipzen A."/>
            <person name="Lundell T."/>
            <person name="Morin E."/>
            <person name="Murat C."/>
            <person name="Riley R."/>
            <person name="Ohm R."/>
            <person name="Sun H."/>
            <person name="Tunlid A."/>
            <person name="Henrissat B."/>
            <person name="Grigoriev I.V."/>
            <person name="Hibbett D.S."/>
            <person name="Martin F."/>
        </authorList>
    </citation>
    <scope>NUCLEOTIDE SEQUENCE [LARGE SCALE GENOMIC DNA]</scope>
    <source>
        <strain evidence="3">Foug A</strain>
    </source>
</reference>